<reference evidence="2" key="1">
    <citation type="submission" date="2020-05" db="UniProtKB">
        <authorList>
            <consortium name="EnsemblMetazoa"/>
        </authorList>
    </citation>
    <scope>IDENTIFICATION</scope>
    <source>
        <strain evidence="2">TTRI</strain>
    </source>
</reference>
<dbReference type="STRING" id="7395.A0A1A9UDF5"/>
<proteinExistence type="predicted"/>
<keyword evidence="1" id="KW-1133">Transmembrane helix</keyword>
<name>A0A1A9UDF5_GLOAU</name>
<protein>
    <recommendedName>
        <fullName evidence="4">Transmembrane protein</fullName>
    </recommendedName>
</protein>
<keyword evidence="1" id="KW-0472">Membrane</keyword>
<feature type="transmembrane region" description="Helical" evidence="1">
    <location>
        <begin position="73"/>
        <end position="94"/>
    </location>
</feature>
<evidence type="ECO:0000313" key="3">
    <source>
        <dbReference type="Proteomes" id="UP000078200"/>
    </source>
</evidence>
<dbReference type="EnsemblMetazoa" id="GAUT000844-RA">
    <property type="protein sequence ID" value="GAUT000844-PA"/>
    <property type="gene ID" value="GAUT000844"/>
</dbReference>
<evidence type="ECO:0000256" key="1">
    <source>
        <dbReference type="SAM" id="Phobius"/>
    </source>
</evidence>
<evidence type="ECO:0000313" key="2">
    <source>
        <dbReference type="EnsemblMetazoa" id="GAUT000844-PA"/>
    </source>
</evidence>
<dbReference type="Proteomes" id="UP000078200">
    <property type="component" value="Unassembled WGS sequence"/>
</dbReference>
<accession>A0A1A9UDF5</accession>
<keyword evidence="3" id="KW-1185">Reference proteome</keyword>
<keyword evidence="1" id="KW-0812">Transmembrane</keyword>
<sequence length="107" mass="12454">MTAHQPLFNRNRKHQYKRELYVQDLRNSTKNHNHQITNDCTNLVDCYSNLTITNSVVNETAGNSSNEPQGLLLMYPTWYIIFINIALHGFVCTYPTKLTNNIKKHCI</sequence>
<evidence type="ECO:0008006" key="4">
    <source>
        <dbReference type="Google" id="ProtNLM"/>
    </source>
</evidence>
<dbReference type="VEuPathDB" id="VectorBase:GAUT000844"/>
<organism evidence="2 3">
    <name type="scientific">Glossina austeni</name>
    <name type="common">Savannah tsetse fly</name>
    <dbReference type="NCBI Taxonomy" id="7395"/>
    <lineage>
        <taxon>Eukaryota</taxon>
        <taxon>Metazoa</taxon>
        <taxon>Ecdysozoa</taxon>
        <taxon>Arthropoda</taxon>
        <taxon>Hexapoda</taxon>
        <taxon>Insecta</taxon>
        <taxon>Pterygota</taxon>
        <taxon>Neoptera</taxon>
        <taxon>Endopterygota</taxon>
        <taxon>Diptera</taxon>
        <taxon>Brachycera</taxon>
        <taxon>Muscomorpha</taxon>
        <taxon>Hippoboscoidea</taxon>
        <taxon>Glossinidae</taxon>
        <taxon>Glossina</taxon>
    </lineage>
</organism>
<dbReference type="AlphaFoldDB" id="A0A1A9UDF5"/>